<sequence>MFVPYKDILIKKSQLKSASINISGYKHAAVQLIAASVIHKNPVIINNAPKILDTVVLAKIVEECGGKANFEGQVLSLNTQKLVKSKVPPNLSKQIHGSLYFLPALLARLGKVEFFKAGGCQIGNENDKGERPIEHMLSVMESFGAEFFKDGEWIKGQCEQYRPTTIDILSYSDNPISPNGPYVSGATKTAILCAMGCKEGTTRILNPYMKPDVVELLLFLKKCGYIVEFNKKEINITIPISTFPCTYNLMSDISEMFTFIALSVHTRIPLQLKGVTVERAKKGLYAELELLEAMGIKLKWGNSSVFVEPVEEIIAQNIQVTSTGIYSDHHPFFTLMLLKANGTSTIEEYVWRDRFKYIEGLKALGANIKRDCNLIEIKPSILLQSGKTLTANELRGAAVLILASLTISGTTIVKSVDHIIRGYENFFEKLELIGVKITFLESASIDSGEIIK</sequence>
<evidence type="ECO:0000256" key="13">
    <source>
        <dbReference type="ARBA" id="ARBA00042443"/>
    </source>
</evidence>
<evidence type="ECO:0000256" key="11">
    <source>
        <dbReference type="ARBA" id="ARBA00039108"/>
    </source>
</evidence>
<dbReference type="Pfam" id="PF00275">
    <property type="entry name" value="EPSP_synthase"/>
    <property type="match status" value="1"/>
</dbReference>
<dbReference type="PANTHER" id="PTHR43783">
    <property type="entry name" value="UDP-N-ACETYLGLUCOSAMINE 1-CARBOXYVINYLTRANSFERASE"/>
    <property type="match status" value="1"/>
</dbReference>
<evidence type="ECO:0000256" key="10">
    <source>
        <dbReference type="ARBA" id="ARBA00038367"/>
    </source>
</evidence>
<evidence type="ECO:0000256" key="5">
    <source>
        <dbReference type="ARBA" id="ARBA00022679"/>
    </source>
</evidence>
<evidence type="ECO:0000256" key="7">
    <source>
        <dbReference type="ARBA" id="ARBA00022984"/>
    </source>
</evidence>
<feature type="domain" description="Enolpyruvate transferase" evidence="16">
    <location>
        <begin position="17"/>
        <end position="430"/>
    </location>
</feature>
<dbReference type="Gene3D" id="3.65.10.10">
    <property type="entry name" value="Enolpyruvate transferase domain"/>
    <property type="match status" value="2"/>
</dbReference>
<keyword evidence="6" id="KW-0133">Cell shape</keyword>
<keyword evidence="7" id="KW-0573">Peptidoglycan synthesis</keyword>
<dbReference type="PANTHER" id="PTHR43783:SF1">
    <property type="entry name" value="UDP-N-ACETYLGLUCOSAMINE 1-CARBOXYVINYLTRANSFERASE"/>
    <property type="match status" value="1"/>
</dbReference>
<evidence type="ECO:0000256" key="14">
    <source>
        <dbReference type="ARBA" id="ARBA00042842"/>
    </source>
</evidence>
<evidence type="ECO:0000256" key="4">
    <source>
        <dbReference type="ARBA" id="ARBA00022618"/>
    </source>
</evidence>
<evidence type="ECO:0000313" key="17">
    <source>
        <dbReference type="EMBL" id="MFD1708574.1"/>
    </source>
</evidence>
<evidence type="ECO:0000256" key="6">
    <source>
        <dbReference type="ARBA" id="ARBA00022960"/>
    </source>
</evidence>
<proteinExistence type="inferred from homology"/>
<dbReference type="RefSeq" id="WP_380775967.1">
    <property type="nucleotide sequence ID" value="NZ_JBHUEO010000113.1"/>
</dbReference>
<keyword evidence="9" id="KW-0961">Cell wall biogenesis/degradation</keyword>
<organism evidence="17 18">
    <name type="scientific">Siminovitchia sediminis</name>
    <dbReference type="NCBI Taxonomy" id="1274353"/>
    <lineage>
        <taxon>Bacteria</taxon>
        <taxon>Bacillati</taxon>
        <taxon>Bacillota</taxon>
        <taxon>Bacilli</taxon>
        <taxon>Bacillales</taxon>
        <taxon>Bacillaceae</taxon>
        <taxon>Siminovitchia</taxon>
    </lineage>
</organism>
<dbReference type="EC" id="2.5.1.7" evidence="11"/>
<evidence type="ECO:0000256" key="15">
    <source>
        <dbReference type="ARBA" id="ARBA00047527"/>
    </source>
</evidence>
<comment type="pathway">
    <text evidence="2">Cell wall biogenesis; peptidoglycan biosynthesis.</text>
</comment>
<comment type="caution">
    <text evidence="17">The sequence shown here is derived from an EMBL/GenBank/DDBJ whole genome shotgun (WGS) entry which is preliminary data.</text>
</comment>
<evidence type="ECO:0000256" key="8">
    <source>
        <dbReference type="ARBA" id="ARBA00023306"/>
    </source>
</evidence>
<keyword evidence="5" id="KW-0808">Transferase</keyword>
<dbReference type="SUPFAM" id="SSF55205">
    <property type="entry name" value="EPT/RTPC-like"/>
    <property type="match status" value="1"/>
</dbReference>
<keyword evidence="4" id="KW-0132">Cell division</keyword>
<evidence type="ECO:0000256" key="1">
    <source>
        <dbReference type="ARBA" id="ARBA00004496"/>
    </source>
</evidence>
<evidence type="ECO:0000313" key="18">
    <source>
        <dbReference type="Proteomes" id="UP001597301"/>
    </source>
</evidence>
<keyword evidence="3" id="KW-0963">Cytoplasm</keyword>
<gene>
    <name evidence="17" type="ORF">ACFSCZ_18025</name>
</gene>
<evidence type="ECO:0000256" key="3">
    <source>
        <dbReference type="ARBA" id="ARBA00022490"/>
    </source>
</evidence>
<dbReference type="InterPro" id="IPR036968">
    <property type="entry name" value="Enolpyruvate_Tfrase_sf"/>
</dbReference>
<evidence type="ECO:0000256" key="2">
    <source>
        <dbReference type="ARBA" id="ARBA00004752"/>
    </source>
</evidence>
<name>A0ABW4KLG5_9BACI</name>
<dbReference type="EMBL" id="JBHUEO010000113">
    <property type="protein sequence ID" value="MFD1708574.1"/>
    <property type="molecule type" value="Genomic_DNA"/>
</dbReference>
<dbReference type="InterPro" id="IPR001986">
    <property type="entry name" value="Enolpyruvate_Tfrase_dom"/>
</dbReference>
<reference evidence="18" key="1">
    <citation type="journal article" date="2019" name="Int. J. Syst. Evol. Microbiol.">
        <title>The Global Catalogue of Microorganisms (GCM) 10K type strain sequencing project: providing services to taxonomists for standard genome sequencing and annotation.</title>
        <authorList>
            <consortium name="The Broad Institute Genomics Platform"/>
            <consortium name="The Broad Institute Genome Sequencing Center for Infectious Disease"/>
            <person name="Wu L."/>
            <person name="Ma J."/>
        </authorList>
    </citation>
    <scope>NUCLEOTIDE SEQUENCE [LARGE SCALE GENOMIC DNA]</scope>
    <source>
        <strain evidence="18">CGMCC 1.12295</strain>
    </source>
</reference>
<keyword evidence="18" id="KW-1185">Reference proteome</keyword>
<evidence type="ECO:0000259" key="16">
    <source>
        <dbReference type="Pfam" id="PF00275"/>
    </source>
</evidence>
<comment type="similarity">
    <text evidence="10">Belongs to the EPSP synthase family. MurA subfamily.</text>
</comment>
<accession>A0ABW4KLG5</accession>
<evidence type="ECO:0000256" key="12">
    <source>
        <dbReference type="ARBA" id="ARBA00039754"/>
    </source>
</evidence>
<dbReference type="InterPro" id="IPR050068">
    <property type="entry name" value="MurA_subfamily"/>
</dbReference>
<comment type="catalytic activity">
    <reaction evidence="15">
        <text>phosphoenolpyruvate + UDP-N-acetyl-alpha-D-glucosamine = UDP-N-acetyl-3-O-(1-carboxyvinyl)-alpha-D-glucosamine + phosphate</text>
        <dbReference type="Rhea" id="RHEA:18681"/>
        <dbReference type="ChEBI" id="CHEBI:43474"/>
        <dbReference type="ChEBI" id="CHEBI:57705"/>
        <dbReference type="ChEBI" id="CHEBI:58702"/>
        <dbReference type="ChEBI" id="CHEBI:68483"/>
        <dbReference type="EC" id="2.5.1.7"/>
    </reaction>
</comment>
<protein>
    <recommendedName>
        <fullName evidence="12">UDP-N-acetylglucosamine 1-carboxyvinyltransferase</fullName>
        <ecNumber evidence="11">2.5.1.7</ecNumber>
    </recommendedName>
    <alternativeName>
        <fullName evidence="13">Enoylpyruvate transferase</fullName>
    </alternativeName>
    <alternativeName>
        <fullName evidence="14">UDP-N-acetylglucosamine enolpyruvyl transferase</fullName>
    </alternativeName>
</protein>
<dbReference type="InterPro" id="IPR013792">
    <property type="entry name" value="RNA3'P_cycl/enolpyr_Trfase_a/b"/>
</dbReference>
<keyword evidence="8" id="KW-0131">Cell cycle</keyword>
<evidence type="ECO:0000256" key="9">
    <source>
        <dbReference type="ARBA" id="ARBA00023316"/>
    </source>
</evidence>
<dbReference type="Proteomes" id="UP001597301">
    <property type="component" value="Unassembled WGS sequence"/>
</dbReference>
<comment type="subcellular location">
    <subcellularLocation>
        <location evidence="1">Cytoplasm</location>
    </subcellularLocation>
</comment>